<proteinExistence type="inferred from homology"/>
<dbReference type="Pfam" id="PF04791">
    <property type="entry name" value="LMBR1"/>
    <property type="match status" value="1"/>
</dbReference>
<name>A0A5J5F704_9PEZI</name>
<evidence type="ECO:0000256" key="7">
    <source>
        <dbReference type="SAM" id="MobiDB-lite"/>
    </source>
</evidence>
<feature type="transmembrane region" description="Helical" evidence="8">
    <location>
        <begin position="154"/>
        <end position="176"/>
    </location>
</feature>
<evidence type="ECO:0000256" key="1">
    <source>
        <dbReference type="ARBA" id="ARBA00004141"/>
    </source>
</evidence>
<feature type="transmembrane region" description="Helical" evidence="8">
    <location>
        <begin position="6"/>
        <end position="23"/>
    </location>
</feature>
<feature type="coiled-coil region" evidence="6">
    <location>
        <begin position="206"/>
        <end position="233"/>
    </location>
</feature>
<feature type="region of interest" description="Disordered" evidence="7">
    <location>
        <begin position="552"/>
        <end position="646"/>
    </location>
</feature>
<feature type="transmembrane region" description="Helical" evidence="8">
    <location>
        <begin position="84"/>
        <end position="103"/>
    </location>
</feature>
<protein>
    <submittedName>
        <fullName evidence="9">LMBR1-like membrane protein-domain-containing protein</fullName>
    </submittedName>
</protein>
<keyword evidence="4 8" id="KW-1133">Transmembrane helix</keyword>
<keyword evidence="6" id="KW-0175">Coiled coil</keyword>
<reference evidence="9 10" key="1">
    <citation type="submission" date="2019-09" db="EMBL/GenBank/DDBJ databases">
        <title>Draft genome of the ectomycorrhizal ascomycete Sphaerosporella brunnea.</title>
        <authorList>
            <consortium name="DOE Joint Genome Institute"/>
            <person name="Benucci G.M."/>
            <person name="Marozzi G."/>
            <person name="Antonielli L."/>
            <person name="Sanchez S."/>
            <person name="Marco P."/>
            <person name="Wang X."/>
            <person name="Falini L.B."/>
            <person name="Barry K."/>
            <person name="Haridas S."/>
            <person name="Lipzen A."/>
            <person name="Labutti K."/>
            <person name="Grigoriev I.V."/>
            <person name="Murat C."/>
            <person name="Martin F."/>
            <person name="Albertini E."/>
            <person name="Donnini D."/>
            <person name="Bonito G."/>
        </authorList>
    </citation>
    <scope>NUCLEOTIDE SEQUENCE [LARGE SCALE GENOMIC DNA]</scope>
    <source>
        <strain evidence="9 10">Sb_GMNB300</strain>
    </source>
</reference>
<comment type="similarity">
    <text evidence="2">Belongs to the LIMR family.</text>
</comment>
<dbReference type="Proteomes" id="UP000326924">
    <property type="component" value="Unassembled WGS sequence"/>
</dbReference>
<keyword evidence="10" id="KW-1185">Reference proteome</keyword>
<dbReference type="EMBL" id="VXIS01000020">
    <property type="protein sequence ID" value="KAA8912739.1"/>
    <property type="molecule type" value="Genomic_DNA"/>
</dbReference>
<dbReference type="OrthoDB" id="203099at2759"/>
<gene>
    <name evidence="9" type="ORF">FN846DRAFT_773094</name>
</gene>
<evidence type="ECO:0000256" key="6">
    <source>
        <dbReference type="SAM" id="Coils"/>
    </source>
</evidence>
<organism evidence="9 10">
    <name type="scientific">Sphaerosporella brunnea</name>
    <dbReference type="NCBI Taxonomy" id="1250544"/>
    <lineage>
        <taxon>Eukaryota</taxon>
        <taxon>Fungi</taxon>
        <taxon>Dikarya</taxon>
        <taxon>Ascomycota</taxon>
        <taxon>Pezizomycotina</taxon>
        <taxon>Pezizomycetes</taxon>
        <taxon>Pezizales</taxon>
        <taxon>Pyronemataceae</taxon>
        <taxon>Sphaerosporella</taxon>
    </lineage>
</organism>
<evidence type="ECO:0000256" key="4">
    <source>
        <dbReference type="ARBA" id="ARBA00022989"/>
    </source>
</evidence>
<keyword evidence="5 8" id="KW-0472">Membrane</keyword>
<evidence type="ECO:0000256" key="3">
    <source>
        <dbReference type="ARBA" id="ARBA00022692"/>
    </source>
</evidence>
<comment type="subcellular location">
    <subcellularLocation>
        <location evidence="1">Membrane</location>
        <topology evidence="1">Multi-pass membrane protein</topology>
    </subcellularLocation>
</comment>
<evidence type="ECO:0000313" key="10">
    <source>
        <dbReference type="Proteomes" id="UP000326924"/>
    </source>
</evidence>
<dbReference type="AlphaFoldDB" id="A0A5J5F704"/>
<feature type="transmembrane region" description="Helical" evidence="8">
    <location>
        <begin position="35"/>
        <end position="56"/>
    </location>
</feature>
<dbReference type="GO" id="GO:0016020">
    <property type="term" value="C:membrane"/>
    <property type="evidence" value="ECO:0007669"/>
    <property type="project" value="UniProtKB-SubCell"/>
</dbReference>
<evidence type="ECO:0000256" key="8">
    <source>
        <dbReference type="SAM" id="Phobius"/>
    </source>
</evidence>
<feature type="compositionally biased region" description="Basic and acidic residues" evidence="7">
    <location>
        <begin position="579"/>
        <end position="592"/>
    </location>
</feature>
<evidence type="ECO:0000313" key="9">
    <source>
        <dbReference type="EMBL" id="KAA8912739.1"/>
    </source>
</evidence>
<dbReference type="InterPro" id="IPR006876">
    <property type="entry name" value="LMBR1-like_membr_prot"/>
</dbReference>
<feature type="compositionally biased region" description="Low complexity" evidence="7">
    <location>
        <begin position="569"/>
        <end position="578"/>
    </location>
</feature>
<dbReference type="PANTHER" id="PTHR21355">
    <property type="entry name" value="G-PROTEIN COUPLED RECEPTOR-ASSOCIATED PROTEIN LMBRD2"/>
    <property type="match status" value="1"/>
</dbReference>
<dbReference type="PANTHER" id="PTHR21355:SF0">
    <property type="entry name" value="G-PROTEIN COUPLED RECEPTOR-ASSOCIATED PROTEIN LMBRD2"/>
    <property type="match status" value="1"/>
</dbReference>
<evidence type="ECO:0000256" key="2">
    <source>
        <dbReference type="ARBA" id="ARBA00010487"/>
    </source>
</evidence>
<sequence>MINSAVFFALCLFFIAVVTLLLQRRYLPLRQTPEYLLVSTFLGLFLSSSIIVLVPIDLASASSTDDGSRGIVLPERVLLICWRISYWLCFVLTWAILPILLSYSDSGHRSPQKRLLQSLRENVRYHLTVLSVGTVGLIYFILSNGFHFSSLQGLLVAVSYCYALFLAISLMGHGLVSIPRGLFHAASISGTLRKLQRQAPRAYDKLIETTSNLEAVEAEVAQLRQRKTGTALQFQEWIEELAEMARVPSGQGTQTLGARSSVPQVITEEYLAALTRRLKLCIHRRARFLSEWENLVQSAADAQAILDSASSKRLIFTKHFSSPTMLENIAILNPYTRHIYHFHLLPYLRTAAACLLSAASIMIVWTELVYSAFPKAAVIRYTVVHHPSSSTGKIGFAGQCISAAWIAYMCFAAYYSLSAVKVWGSHALVRRGTSFSSACFYSSYAARLTVPLSYNFVSFLPEEGIVGKTVFYNFMGRLINLTAISEGFTDFFPVLVCIPVAASAFGLYGKVRDVCGFGDVVDDDDDEESAFSTGGWREGRDLIEREIQGSTGGVFTGRNMRAQQPNYGSSTPSSAPSSRLERSRYRDEPTREEQEDGDGEEESAWGGFVHRVRNTLETVEPPKWWRKPAAAAPPSRPPRWMAPGRG</sequence>
<feature type="compositionally biased region" description="Acidic residues" evidence="7">
    <location>
        <begin position="593"/>
        <end position="603"/>
    </location>
</feature>
<accession>A0A5J5F704</accession>
<feature type="transmembrane region" description="Helical" evidence="8">
    <location>
        <begin position="347"/>
        <end position="365"/>
    </location>
</feature>
<keyword evidence="3 8" id="KW-0812">Transmembrane</keyword>
<feature type="transmembrane region" description="Helical" evidence="8">
    <location>
        <begin position="396"/>
        <end position="417"/>
    </location>
</feature>
<feature type="transmembrane region" description="Helical" evidence="8">
    <location>
        <begin position="123"/>
        <end position="142"/>
    </location>
</feature>
<evidence type="ECO:0000256" key="5">
    <source>
        <dbReference type="ARBA" id="ARBA00023136"/>
    </source>
</evidence>
<comment type="caution">
    <text evidence="9">The sequence shown here is derived from an EMBL/GenBank/DDBJ whole genome shotgun (WGS) entry which is preliminary data.</text>
</comment>
<dbReference type="InterPro" id="IPR051584">
    <property type="entry name" value="GPCR-associated_LMBR1"/>
</dbReference>
<feature type="compositionally biased region" description="Low complexity" evidence="7">
    <location>
        <begin position="627"/>
        <end position="646"/>
    </location>
</feature>
<dbReference type="InParanoid" id="A0A5J5F704"/>